<name>A0A8D9D1I8_BRACM</name>
<gene>
    <name evidence="1" type="ORF">BRAPAZ1V2_A06P11070.2</name>
</gene>
<evidence type="ECO:0000313" key="1">
    <source>
        <dbReference type="EMBL" id="CAG7868867.1"/>
    </source>
</evidence>
<dbReference type="Proteomes" id="UP000694005">
    <property type="component" value="Chromosome A06"/>
</dbReference>
<dbReference type="Gramene" id="A06p11070.2_BraZ1">
    <property type="protein sequence ID" value="A06p11070.2_BraZ1.CDS.1"/>
    <property type="gene ID" value="A06g11070.2_BraZ1"/>
</dbReference>
<sequence length="40" mass="4674">WSYTVVLYSDFGYKYITIILPSKCLVAETEWGYIPVVSIR</sequence>
<organism evidence="1 2">
    <name type="scientific">Brassica campestris</name>
    <name type="common">Field mustard</name>
    <dbReference type="NCBI Taxonomy" id="3711"/>
    <lineage>
        <taxon>Eukaryota</taxon>
        <taxon>Viridiplantae</taxon>
        <taxon>Streptophyta</taxon>
        <taxon>Embryophyta</taxon>
        <taxon>Tracheophyta</taxon>
        <taxon>Spermatophyta</taxon>
        <taxon>Magnoliopsida</taxon>
        <taxon>eudicotyledons</taxon>
        <taxon>Gunneridae</taxon>
        <taxon>Pentapetalae</taxon>
        <taxon>rosids</taxon>
        <taxon>malvids</taxon>
        <taxon>Brassicales</taxon>
        <taxon>Brassicaceae</taxon>
        <taxon>Brassiceae</taxon>
        <taxon>Brassica</taxon>
    </lineage>
</organism>
<feature type="non-terminal residue" evidence="1">
    <location>
        <position position="1"/>
    </location>
</feature>
<accession>A0A8D9D1I8</accession>
<dbReference type="EMBL" id="LS974622">
    <property type="protein sequence ID" value="CAG7868867.1"/>
    <property type="molecule type" value="Genomic_DNA"/>
</dbReference>
<reference evidence="1 2" key="1">
    <citation type="submission" date="2021-07" db="EMBL/GenBank/DDBJ databases">
        <authorList>
            <consortium name="Genoscope - CEA"/>
            <person name="William W."/>
        </authorList>
    </citation>
    <scope>NUCLEOTIDE SEQUENCE [LARGE SCALE GENOMIC DNA]</scope>
</reference>
<protein>
    <submittedName>
        <fullName evidence="1">Uncharacterized protein</fullName>
    </submittedName>
</protein>
<proteinExistence type="predicted"/>
<dbReference type="AlphaFoldDB" id="A0A8D9D1I8"/>
<evidence type="ECO:0000313" key="2">
    <source>
        <dbReference type="Proteomes" id="UP000694005"/>
    </source>
</evidence>